<dbReference type="Proteomes" id="UP000177565">
    <property type="component" value="Unassembled WGS sequence"/>
</dbReference>
<comment type="caution">
    <text evidence="2">The sequence shown here is derived from an EMBL/GenBank/DDBJ whole genome shotgun (WGS) entry which is preliminary data.</text>
</comment>
<dbReference type="InterPro" id="IPR036291">
    <property type="entry name" value="NAD(P)-bd_dom_sf"/>
</dbReference>
<sequence length="339" mass="38024">MTSKKNNFWHDKRVLVTGATGMVGFWLVKDLIAAGARVVAFVRGSDSPSVFSYSGDFRGVFLVKGNVEDFASLERAISSYKVETVFHLAAQSIVGVAHQNPLPTFETNIRGTYNLLEACRLHGDIVKRVVIASSEKAYGLHETLPFSERTPLTGRHPYEVSKSCADLMAQAYHHTYGLPVALLRSGNIFGGADLNWGRLVPHTIRSFLKNQRPIIRSEGRFVRDFLRDYMYVKDISHCYMKMAEALSDKKIHGQAFNVSLEHPLTVLELVGMIQKLMKCSHLTPKVQTIAPGDIHSRYVSASKAHTVLGWKPKFTLEKGLEETIAWYRDYLSTHPDSLV</sequence>
<proteinExistence type="predicted"/>
<dbReference type="STRING" id="1802312.A3C06_02850"/>
<protein>
    <submittedName>
        <fullName evidence="2">Sugar dehydratase</fullName>
    </submittedName>
</protein>
<dbReference type="EMBL" id="MHRQ01000020">
    <property type="protein sequence ID" value="OHA26491.1"/>
    <property type="molecule type" value="Genomic_DNA"/>
</dbReference>
<dbReference type="Gene3D" id="3.40.50.720">
    <property type="entry name" value="NAD(P)-binding Rossmann-like Domain"/>
    <property type="match status" value="1"/>
</dbReference>
<dbReference type="SUPFAM" id="SSF51735">
    <property type="entry name" value="NAD(P)-binding Rossmann-fold domains"/>
    <property type="match status" value="1"/>
</dbReference>
<gene>
    <name evidence="2" type="ORF">A3C06_02850</name>
</gene>
<accession>A0A1G2MU61</accession>
<evidence type="ECO:0000313" key="3">
    <source>
        <dbReference type="Proteomes" id="UP000177565"/>
    </source>
</evidence>
<dbReference type="Pfam" id="PF16363">
    <property type="entry name" value="GDP_Man_Dehyd"/>
    <property type="match status" value="1"/>
</dbReference>
<evidence type="ECO:0000259" key="1">
    <source>
        <dbReference type="Pfam" id="PF16363"/>
    </source>
</evidence>
<feature type="domain" description="NAD(P)-binding" evidence="1">
    <location>
        <begin position="15"/>
        <end position="323"/>
    </location>
</feature>
<dbReference type="AlphaFoldDB" id="A0A1G2MU61"/>
<evidence type="ECO:0000313" key="2">
    <source>
        <dbReference type="EMBL" id="OHA26491.1"/>
    </source>
</evidence>
<dbReference type="PANTHER" id="PTHR43000">
    <property type="entry name" value="DTDP-D-GLUCOSE 4,6-DEHYDRATASE-RELATED"/>
    <property type="match status" value="1"/>
</dbReference>
<dbReference type="InterPro" id="IPR016040">
    <property type="entry name" value="NAD(P)-bd_dom"/>
</dbReference>
<reference evidence="2 3" key="1">
    <citation type="journal article" date="2016" name="Nat. Commun.">
        <title>Thousands of microbial genomes shed light on interconnected biogeochemical processes in an aquifer system.</title>
        <authorList>
            <person name="Anantharaman K."/>
            <person name="Brown C.T."/>
            <person name="Hug L.A."/>
            <person name="Sharon I."/>
            <person name="Castelle C.J."/>
            <person name="Probst A.J."/>
            <person name="Thomas B.C."/>
            <person name="Singh A."/>
            <person name="Wilkins M.J."/>
            <person name="Karaoz U."/>
            <person name="Brodie E.L."/>
            <person name="Williams K.H."/>
            <person name="Hubbard S.S."/>
            <person name="Banfield J.F."/>
        </authorList>
    </citation>
    <scope>NUCLEOTIDE SEQUENCE [LARGE SCALE GENOMIC DNA]</scope>
</reference>
<name>A0A1G2MU61_9BACT</name>
<organism evidence="2 3">
    <name type="scientific">Candidatus Taylorbacteria bacterium RIFCSPHIGHO2_02_FULL_46_13</name>
    <dbReference type="NCBI Taxonomy" id="1802312"/>
    <lineage>
        <taxon>Bacteria</taxon>
        <taxon>Candidatus Tayloriibacteriota</taxon>
    </lineage>
</organism>